<keyword evidence="2" id="KW-0902">Two-component regulatory system</keyword>
<dbReference type="CDD" id="cd00383">
    <property type="entry name" value="trans_reg_C"/>
    <property type="match status" value="1"/>
</dbReference>
<dbReference type="Proteomes" id="UP000184052">
    <property type="component" value="Unassembled WGS sequence"/>
</dbReference>
<feature type="domain" description="OmpR/PhoB-type" evidence="9">
    <location>
        <begin position="128"/>
        <end position="226"/>
    </location>
</feature>
<dbReference type="InterPro" id="IPR039420">
    <property type="entry name" value="WalR-like"/>
</dbReference>
<feature type="DNA-binding region" description="OmpR/PhoB-type" evidence="7">
    <location>
        <begin position="128"/>
        <end position="226"/>
    </location>
</feature>
<dbReference type="SUPFAM" id="SSF52172">
    <property type="entry name" value="CheY-like"/>
    <property type="match status" value="1"/>
</dbReference>
<accession>A0A1M6GNQ4</accession>
<dbReference type="GO" id="GO:0006355">
    <property type="term" value="P:regulation of DNA-templated transcription"/>
    <property type="evidence" value="ECO:0007669"/>
    <property type="project" value="InterPro"/>
</dbReference>
<dbReference type="GO" id="GO:0000156">
    <property type="term" value="F:phosphorelay response regulator activity"/>
    <property type="evidence" value="ECO:0007669"/>
    <property type="project" value="TreeGrafter"/>
</dbReference>
<evidence type="ECO:0000313" key="11">
    <source>
        <dbReference type="Proteomes" id="UP000184052"/>
    </source>
</evidence>
<evidence type="ECO:0000259" key="9">
    <source>
        <dbReference type="PROSITE" id="PS51755"/>
    </source>
</evidence>
<dbReference type="Gene3D" id="1.10.10.10">
    <property type="entry name" value="Winged helix-like DNA-binding domain superfamily/Winged helix DNA-binding domain"/>
    <property type="match status" value="1"/>
</dbReference>
<evidence type="ECO:0000256" key="1">
    <source>
        <dbReference type="ARBA" id="ARBA00022553"/>
    </source>
</evidence>
<dbReference type="RefSeq" id="WP_073049228.1">
    <property type="nucleotide sequence ID" value="NZ_FQZL01000011.1"/>
</dbReference>
<dbReference type="FunFam" id="1.10.10.10:FF:000018">
    <property type="entry name" value="DNA-binding response regulator ResD"/>
    <property type="match status" value="1"/>
</dbReference>
<evidence type="ECO:0000313" key="10">
    <source>
        <dbReference type="EMBL" id="SHJ11543.1"/>
    </source>
</evidence>
<dbReference type="InterPro" id="IPR001867">
    <property type="entry name" value="OmpR/PhoB-type_DNA-bd"/>
</dbReference>
<evidence type="ECO:0000256" key="7">
    <source>
        <dbReference type="PROSITE-ProRule" id="PRU01091"/>
    </source>
</evidence>
<dbReference type="GO" id="GO:0005829">
    <property type="term" value="C:cytosol"/>
    <property type="evidence" value="ECO:0007669"/>
    <property type="project" value="TreeGrafter"/>
</dbReference>
<evidence type="ECO:0000259" key="8">
    <source>
        <dbReference type="PROSITE" id="PS50110"/>
    </source>
</evidence>
<keyword evidence="11" id="KW-1185">Reference proteome</keyword>
<dbReference type="Gene3D" id="3.40.50.2300">
    <property type="match status" value="1"/>
</dbReference>
<name>A0A1M6GNQ4_9FIRM</name>
<dbReference type="OrthoDB" id="9790442at2"/>
<dbReference type="PANTHER" id="PTHR48111:SF40">
    <property type="entry name" value="PHOSPHATE REGULON TRANSCRIPTIONAL REGULATORY PROTEIN PHOB"/>
    <property type="match status" value="1"/>
</dbReference>
<dbReference type="PROSITE" id="PS50110">
    <property type="entry name" value="RESPONSE_REGULATORY"/>
    <property type="match status" value="1"/>
</dbReference>
<keyword evidence="3" id="KW-0805">Transcription regulation</keyword>
<gene>
    <name evidence="10" type="ORF">SAMN02745751_01777</name>
</gene>
<feature type="domain" description="Response regulatory" evidence="8">
    <location>
        <begin position="5"/>
        <end position="119"/>
    </location>
</feature>
<dbReference type="InterPro" id="IPR001789">
    <property type="entry name" value="Sig_transdc_resp-reg_receiver"/>
</dbReference>
<reference evidence="10 11" key="1">
    <citation type="submission" date="2016-11" db="EMBL/GenBank/DDBJ databases">
        <authorList>
            <person name="Jaros S."/>
            <person name="Januszkiewicz K."/>
            <person name="Wedrychowicz H."/>
        </authorList>
    </citation>
    <scope>NUCLEOTIDE SEQUENCE [LARGE SCALE GENOMIC DNA]</scope>
    <source>
        <strain evidence="10 11">DSM 17477</strain>
    </source>
</reference>
<dbReference type="Pfam" id="PF00486">
    <property type="entry name" value="Trans_reg_C"/>
    <property type="match status" value="1"/>
</dbReference>
<evidence type="ECO:0000256" key="2">
    <source>
        <dbReference type="ARBA" id="ARBA00023012"/>
    </source>
</evidence>
<evidence type="ECO:0000256" key="6">
    <source>
        <dbReference type="PROSITE-ProRule" id="PRU00169"/>
    </source>
</evidence>
<dbReference type="CDD" id="cd17574">
    <property type="entry name" value="REC_OmpR"/>
    <property type="match status" value="1"/>
</dbReference>
<organism evidence="10 11">
    <name type="scientific">Dethiosulfatibacter aminovorans DSM 17477</name>
    <dbReference type="NCBI Taxonomy" id="1121476"/>
    <lineage>
        <taxon>Bacteria</taxon>
        <taxon>Bacillati</taxon>
        <taxon>Bacillota</taxon>
        <taxon>Tissierellia</taxon>
        <taxon>Dethiosulfatibacter</taxon>
    </lineage>
</organism>
<dbReference type="Gene3D" id="6.10.250.690">
    <property type="match status" value="1"/>
</dbReference>
<dbReference type="GO" id="GO:0032993">
    <property type="term" value="C:protein-DNA complex"/>
    <property type="evidence" value="ECO:0007669"/>
    <property type="project" value="TreeGrafter"/>
</dbReference>
<keyword evidence="4 7" id="KW-0238">DNA-binding</keyword>
<dbReference type="PROSITE" id="PS51755">
    <property type="entry name" value="OMPR_PHOB"/>
    <property type="match status" value="1"/>
</dbReference>
<dbReference type="InterPro" id="IPR011006">
    <property type="entry name" value="CheY-like_superfamily"/>
</dbReference>
<dbReference type="EMBL" id="FQZL01000011">
    <property type="protein sequence ID" value="SHJ11543.1"/>
    <property type="molecule type" value="Genomic_DNA"/>
</dbReference>
<dbReference type="SMART" id="SM00448">
    <property type="entry name" value="REC"/>
    <property type="match status" value="1"/>
</dbReference>
<feature type="modified residue" description="4-aspartylphosphate" evidence="6">
    <location>
        <position position="54"/>
    </location>
</feature>
<evidence type="ECO:0000256" key="4">
    <source>
        <dbReference type="ARBA" id="ARBA00023125"/>
    </source>
</evidence>
<dbReference type="PANTHER" id="PTHR48111">
    <property type="entry name" value="REGULATOR OF RPOS"/>
    <property type="match status" value="1"/>
</dbReference>
<dbReference type="Pfam" id="PF00072">
    <property type="entry name" value="Response_reg"/>
    <property type="match status" value="1"/>
</dbReference>
<dbReference type="GO" id="GO:0000976">
    <property type="term" value="F:transcription cis-regulatory region binding"/>
    <property type="evidence" value="ECO:0007669"/>
    <property type="project" value="TreeGrafter"/>
</dbReference>
<proteinExistence type="predicted"/>
<sequence>MAKNHILIVDDDKNVRMTIKRVLDKENMTCKEADGGGEALEILKKESFDLVVLDINMDDMDGFEVLSSMRRNGNDTPVMFLSGRTEDYDIILGLGLGADDYITKPFRPRVLAAQMKAIIRRNKKITTSVVLTSGPFKFDTKTMKSYKNGEELHLSSKETSLLRFFMENEDKVFNKDQLFEAIWNENVVGDNTIMVYIHHLRNKIEEDPSKPKYIQTVWGLGYKFHCD</sequence>
<dbReference type="STRING" id="1121476.SAMN02745751_01777"/>
<protein>
    <submittedName>
        <fullName evidence="10">DNA-binding response regulator, OmpR family, contains REC and winged-helix (WHTH) domain</fullName>
    </submittedName>
</protein>
<evidence type="ECO:0000256" key="5">
    <source>
        <dbReference type="ARBA" id="ARBA00023163"/>
    </source>
</evidence>
<dbReference type="InterPro" id="IPR036388">
    <property type="entry name" value="WH-like_DNA-bd_sf"/>
</dbReference>
<keyword evidence="5" id="KW-0804">Transcription</keyword>
<evidence type="ECO:0000256" key="3">
    <source>
        <dbReference type="ARBA" id="ARBA00023015"/>
    </source>
</evidence>
<keyword evidence="1 6" id="KW-0597">Phosphoprotein</keyword>
<dbReference type="AlphaFoldDB" id="A0A1M6GNQ4"/>
<dbReference type="SMART" id="SM00862">
    <property type="entry name" value="Trans_reg_C"/>
    <property type="match status" value="1"/>
</dbReference>